<evidence type="ECO:0000256" key="4">
    <source>
        <dbReference type="ARBA" id="ARBA00023054"/>
    </source>
</evidence>
<dbReference type="WBParaSite" id="nRc.2.0.1.t29431-RA">
    <property type="protein sequence ID" value="nRc.2.0.1.t29431-RA"/>
    <property type="gene ID" value="nRc.2.0.1.g29431"/>
</dbReference>
<feature type="compositionally biased region" description="Basic and acidic residues" evidence="6">
    <location>
        <begin position="1264"/>
        <end position="1276"/>
    </location>
</feature>
<evidence type="ECO:0000256" key="3">
    <source>
        <dbReference type="ARBA" id="ARBA00022553"/>
    </source>
</evidence>
<feature type="compositionally biased region" description="Basic and acidic residues" evidence="6">
    <location>
        <begin position="911"/>
        <end position="929"/>
    </location>
</feature>
<dbReference type="GO" id="GO:0006355">
    <property type="term" value="P:regulation of DNA-templated transcription"/>
    <property type="evidence" value="ECO:0007669"/>
    <property type="project" value="InterPro"/>
</dbReference>
<feature type="compositionally biased region" description="Polar residues" evidence="6">
    <location>
        <begin position="930"/>
        <end position="947"/>
    </location>
</feature>
<dbReference type="PANTHER" id="PTHR14304">
    <property type="entry name" value="CELL DIVISION CYCLE AND APOPTOSIS REGULATOR PROTEIN"/>
    <property type="match status" value="1"/>
</dbReference>
<evidence type="ECO:0000256" key="1">
    <source>
        <dbReference type="ARBA" id="ARBA00004496"/>
    </source>
</evidence>
<sequence length="1294" mass="146058">GQQINPQLFTGQLSGVNAFAVSQAAALQSLGAGLTVGALGGGVIPGVNAAAFTTPQAAFANAVNFSSLNRTAQNAAAALVAQQQQQQQVQQQQKGQRAFIGTVTKLQEQYGFVDDDVFFKTDVIRGTMPRVGEKVMVEAAYNPSMPFKWNAFRVQLLPNQEVQSGSVYQSQQKQQDVSAGLKQQRASLVSGSRSNRWSDRYDGAQDVDVPSYQQHQHSPYSRRGVERSSPPPPSRRRRGASPYTVQSSRRSPPSYARRRSPSPVRPPGTSSHYSQSSKSYDKGVGHYSSSSFKREREYSPRKSSPTRSSTARSRSRSRSPPRRKARTSLRYAPYIPKFLLGVSELSIFEMRKRYDNLHIASDFFQVKFDWPESVCKASGFSFERQISFHITHKDVDDIQPTPEAVIDPPDANSKYSAKQDKDYFGSRCFAMSIASIAEQKLSTIRVMLISLPNVQDLYRKVIGFADGKFKDEFDPINAQRMIQFLVGSRGKSEIMAIGGSWSPSLDGADPENDPSVLIRTAIRTSKALSGVDLSGCSQCVYPTLLKFLEIRYRRSKDDSGNQSTSNSFGDFETVTIFLPDVWNLCPNESEFSNLQTLLKNQLESKFAVLDGNVSAPVVLQQQQSPSLAENMIVAEQKLDLQLDDAKQKSEELELETNKSGDSKPMHWSRLDVKAMKSEMMTLSFQSEKLYDSQRSENFKRKKKFMKIDPKISVVELKQELEARKADSKGVKAQLASKLSQLLKEEQEAEDKQVQLTDSVETGTEKAVQPIAVESNDSENAAENDTKMKSSDNSRLAETKLETAIVDEREVKRKKEREDREKKERKKDLERHYNLSSYSSPGIFVFPHKSYKGGKFDCKLVSLHALLDYRAEDNKECVFETALFAEAFHEMMLRNGAYNIFKILTHFSKQENRTKTESSDSRQEVQEDQSKGSPEINQNGDFSSQEKASSPKDSHKTKVDKETKETKIVVDPELAFSLACLDSTRCGYFADRDIEDILYALGLCLTKSQIQKLLKSLPNRDTLHYKKLGILLKDIEGEQVQYSGSQSILAQSQEIFTATNNDNNETPRVLTFRGKIIDLDKTLRQIERMEREKCILEQRNAALDKEIKSSKEQIESTDRKRRRLEEDFRDCKKRLYDAEKCLKIRKIKFRIREVDFCTMNVTSIQLKTALQRCKEMGEQMGRLVDKVLPHRGDSSSEKTPKCFASKQDLNKEEKVENSPNETCASQEKPEENADVNEEKSLANEQKDVENDTDAIVDLPSTELLAMKDIEMTEEKSSLQKSDVMEENPEDAPINC</sequence>
<feature type="compositionally biased region" description="Low complexity" evidence="6">
    <location>
        <begin position="301"/>
        <end position="312"/>
    </location>
</feature>
<name>A0A915JT59_ROMCU</name>
<reference evidence="9" key="1">
    <citation type="submission" date="2022-11" db="UniProtKB">
        <authorList>
            <consortium name="WormBaseParasite"/>
        </authorList>
    </citation>
    <scope>IDENTIFICATION</scope>
</reference>
<dbReference type="Pfam" id="PF19256">
    <property type="entry name" value="LAIKA"/>
    <property type="match status" value="1"/>
</dbReference>
<feature type="region of interest" description="Disordered" evidence="6">
    <location>
        <begin position="749"/>
        <end position="798"/>
    </location>
</feature>
<feature type="compositionally biased region" description="Basic and acidic residues" evidence="6">
    <location>
        <begin position="1188"/>
        <end position="1199"/>
    </location>
</feature>
<feature type="compositionally biased region" description="Low complexity" evidence="6">
    <location>
        <begin position="267"/>
        <end position="278"/>
    </location>
</feature>
<evidence type="ECO:0000313" key="9">
    <source>
        <dbReference type="WBParaSite" id="nRc.2.0.1.t29431-RA"/>
    </source>
</evidence>
<feature type="compositionally biased region" description="Basic and acidic residues" evidence="6">
    <location>
        <begin position="783"/>
        <end position="798"/>
    </location>
</feature>
<dbReference type="OMA" id="MVEASYN"/>
<dbReference type="GO" id="GO:0005737">
    <property type="term" value="C:cytoplasm"/>
    <property type="evidence" value="ECO:0007669"/>
    <property type="project" value="UniProtKB-SubCell"/>
</dbReference>
<dbReference type="InterPro" id="IPR025223">
    <property type="entry name" value="S1-like_RNA-bd_dom"/>
</dbReference>
<dbReference type="InterPro" id="IPR025954">
    <property type="entry name" value="DBC1/CARP1_inactive_NUDIX"/>
</dbReference>
<feature type="region of interest" description="Disordered" evidence="6">
    <location>
        <begin position="167"/>
        <end position="327"/>
    </location>
</feature>
<evidence type="ECO:0000313" key="8">
    <source>
        <dbReference type="Proteomes" id="UP000887565"/>
    </source>
</evidence>
<dbReference type="PANTHER" id="PTHR14304:SF11">
    <property type="entry name" value="SAP DOMAIN-CONTAINING PROTEIN"/>
    <property type="match status" value="1"/>
</dbReference>
<feature type="domain" description="DBC1/CARP1 catalytically inactive NUDIX hydrolase" evidence="7">
    <location>
        <begin position="475"/>
        <end position="614"/>
    </location>
</feature>
<feature type="region of interest" description="Disordered" evidence="6">
    <location>
        <begin position="911"/>
        <end position="963"/>
    </location>
</feature>
<feature type="compositionally biased region" description="Basic and acidic residues" evidence="6">
    <location>
        <begin position="948"/>
        <end position="963"/>
    </location>
</feature>
<keyword evidence="8" id="KW-1185">Reference proteome</keyword>
<feature type="compositionally biased region" description="Basic and acidic residues" evidence="6">
    <location>
        <begin position="1226"/>
        <end position="1248"/>
    </location>
</feature>
<evidence type="ECO:0000259" key="7">
    <source>
        <dbReference type="SMART" id="SM01122"/>
    </source>
</evidence>
<dbReference type="Proteomes" id="UP000887565">
    <property type="component" value="Unplaced"/>
</dbReference>
<dbReference type="InterPro" id="IPR045353">
    <property type="entry name" value="LAIKA"/>
</dbReference>
<feature type="compositionally biased region" description="Polar residues" evidence="6">
    <location>
        <begin position="167"/>
        <end position="177"/>
    </location>
</feature>
<evidence type="ECO:0000256" key="6">
    <source>
        <dbReference type="SAM" id="MobiDB-lite"/>
    </source>
</evidence>
<feature type="compositionally biased region" description="Basic residues" evidence="6">
    <location>
        <begin position="313"/>
        <end position="327"/>
    </location>
</feature>
<accession>A0A915JT59</accession>
<dbReference type="GO" id="GO:0005634">
    <property type="term" value="C:nucleus"/>
    <property type="evidence" value="ECO:0007669"/>
    <property type="project" value="TreeGrafter"/>
</dbReference>
<comment type="subcellular location">
    <subcellularLocation>
        <location evidence="1">Cytoplasm</location>
    </subcellularLocation>
</comment>
<dbReference type="Pfam" id="PF14443">
    <property type="entry name" value="DBC1"/>
    <property type="match status" value="1"/>
</dbReference>
<keyword evidence="3" id="KW-0597">Phosphoprotein</keyword>
<evidence type="ECO:0000256" key="2">
    <source>
        <dbReference type="ARBA" id="ARBA00022490"/>
    </source>
</evidence>
<dbReference type="InterPro" id="IPR025224">
    <property type="entry name" value="CCAR1/CCAR2"/>
</dbReference>
<keyword evidence="2" id="KW-0963">Cytoplasm</keyword>
<feature type="coiled-coil region" evidence="5">
    <location>
        <begin position="1099"/>
        <end position="1133"/>
    </location>
</feature>
<feature type="region of interest" description="Disordered" evidence="6">
    <location>
        <begin position="1188"/>
        <end position="1294"/>
    </location>
</feature>
<feature type="compositionally biased region" description="Polar residues" evidence="6">
    <location>
        <begin position="184"/>
        <end position="195"/>
    </location>
</feature>
<protein>
    <submittedName>
        <fullName evidence="9">DBC1/CARP1 catalytically inactive NUDIX hydrolase domain-containing protein</fullName>
    </submittedName>
</protein>
<dbReference type="SMART" id="SM01122">
    <property type="entry name" value="DBC1"/>
    <property type="match status" value="1"/>
</dbReference>
<evidence type="ECO:0000256" key="5">
    <source>
        <dbReference type="SAM" id="Coils"/>
    </source>
</evidence>
<dbReference type="Pfam" id="PF14444">
    <property type="entry name" value="S1-like"/>
    <property type="match status" value="1"/>
</dbReference>
<organism evidence="8 9">
    <name type="scientific">Romanomermis culicivorax</name>
    <name type="common">Nematode worm</name>
    <dbReference type="NCBI Taxonomy" id="13658"/>
    <lineage>
        <taxon>Eukaryota</taxon>
        <taxon>Metazoa</taxon>
        <taxon>Ecdysozoa</taxon>
        <taxon>Nematoda</taxon>
        <taxon>Enoplea</taxon>
        <taxon>Dorylaimia</taxon>
        <taxon>Mermithida</taxon>
        <taxon>Mermithoidea</taxon>
        <taxon>Mermithidae</taxon>
        <taxon>Romanomermis</taxon>
    </lineage>
</organism>
<proteinExistence type="predicted"/>
<keyword evidence="4 5" id="KW-0175">Coiled coil</keyword>